<dbReference type="Proteomes" id="UP000783213">
    <property type="component" value="Unassembled WGS sequence"/>
</dbReference>
<gene>
    <name evidence="1" type="ORF">EAE98_011006</name>
</gene>
<proteinExistence type="predicted"/>
<name>A0ABQ7I719_9HELO</name>
<dbReference type="GeneID" id="62237777"/>
<reference evidence="1 2" key="1">
    <citation type="journal article" date="2020" name="Genome Biol. Evol.">
        <title>Comparative genomics of Sclerotiniaceae.</title>
        <authorList>
            <person name="Valero Jimenez C.A."/>
            <person name="Steentjes M."/>
            <person name="Scholten O.E."/>
            <person name="Van Kan J.A.L."/>
        </authorList>
    </citation>
    <scope>NUCLEOTIDE SEQUENCE [LARGE SCALE GENOMIC DNA]</scope>
    <source>
        <strain evidence="1 2">B1</strain>
    </source>
</reference>
<comment type="caution">
    <text evidence="1">The sequence shown here is derived from an EMBL/GenBank/DDBJ whole genome shotgun (WGS) entry which is preliminary data.</text>
</comment>
<evidence type="ECO:0000313" key="2">
    <source>
        <dbReference type="Proteomes" id="UP000783213"/>
    </source>
</evidence>
<dbReference type="RefSeq" id="XP_038804993.1">
    <property type="nucleotide sequence ID" value="XM_038958628.1"/>
</dbReference>
<organism evidence="1 2">
    <name type="scientific">Botrytis deweyae</name>
    <dbReference type="NCBI Taxonomy" id="2478750"/>
    <lineage>
        <taxon>Eukaryota</taxon>
        <taxon>Fungi</taxon>
        <taxon>Dikarya</taxon>
        <taxon>Ascomycota</taxon>
        <taxon>Pezizomycotina</taxon>
        <taxon>Leotiomycetes</taxon>
        <taxon>Helotiales</taxon>
        <taxon>Sclerotiniaceae</taxon>
        <taxon>Botrytis</taxon>
    </lineage>
</organism>
<evidence type="ECO:0000313" key="1">
    <source>
        <dbReference type="EMBL" id="KAF7915663.1"/>
    </source>
</evidence>
<sequence>MKFIEAILESAPANFDRLRETGTQRWPFDSLLKMFSSSECQVQADKIYGLLGIVSDTELCNFPVDYARPLFDAYVEILNCYNQRRSTGSSALGIIRLSQSLQLALNGPIPPPAMALNWCDGEQIDQTKLFNYRGYMEGFVVASNIAKHDLPQRLKMEFPDIKSSWKIVSSKIRDLDSCSKKSLKGFDSEFGYATGESLLCYDVGKSVTEETSVRSGRVHETGFFISSTGEFGIASAEVRENDSIRRLKDTDITLIIRQRRDHYPLVSRAVMTSYADTILKSGGNAKDIEDDTLHLWLDALTLQALTCPIESKEGVPYWECLTMKDAISRLGVLDTSNMDHSLRPEVKSNETSHMVDSLRPRVKSNVTSIINSKNRTVVINHFR</sequence>
<protein>
    <submittedName>
        <fullName evidence="1">Uncharacterized protein</fullName>
    </submittedName>
</protein>
<keyword evidence="2" id="KW-1185">Reference proteome</keyword>
<accession>A0ABQ7I719</accession>
<dbReference type="EMBL" id="RCSX01000043">
    <property type="protein sequence ID" value="KAF7915663.1"/>
    <property type="molecule type" value="Genomic_DNA"/>
</dbReference>